<dbReference type="Proteomes" id="UP000800082">
    <property type="component" value="Unassembled WGS sequence"/>
</dbReference>
<evidence type="ECO:0000256" key="11">
    <source>
        <dbReference type="ARBA" id="ARBA00023242"/>
    </source>
</evidence>
<comment type="function">
    <text evidence="1">Required for the first step of diphthamide biosynthesis, the transfer of 3-amino-3-carboxypropyl from S-adenosyl-L-methionine to a histidine residue. Diphthamide is a post-translational modification of histidine which occurs in elongation factor 2.</text>
</comment>
<dbReference type="OrthoDB" id="445556at2759"/>
<comment type="subcellular location">
    <subcellularLocation>
        <location evidence="3">Cytoplasm</location>
    </subcellularLocation>
    <subcellularLocation>
        <location evidence="2">Nucleus</location>
    </subcellularLocation>
</comment>
<dbReference type="InterPro" id="IPR001623">
    <property type="entry name" value="DnaJ_domain"/>
</dbReference>
<keyword evidence="9" id="KW-0862">Zinc</keyword>
<feature type="domain" description="J" evidence="13">
    <location>
        <begin position="6"/>
        <end position="98"/>
    </location>
</feature>
<keyword evidence="16" id="KW-1185">Reference proteome</keyword>
<dbReference type="SUPFAM" id="SSF144217">
    <property type="entry name" value="CSL zinc finger"/>
    <property type="match status" value="1"/>
</dbReference>
<evidence type="ECO:0000256" key="6">
    <source>
        <dbReference type="ARBA" id="ARBA00021797"/>
    </source>
</evidence>
<dbReference type="PROSITE" id="PS51074">
    <property type="entry name" value="DPH_MB"/>
    <property type="match status" value="1"/>
</dbReference>
<dbReference type="GO" id="GO:0005737">
    <property type="term" value="C:cytoplasm"/>
    <property type="evidence" value="ECO:0007669"/>
    <property type="project" value="UniProtKB-SubCell"/>
</dbReference>
<keyword evidence="11" id="KW-0539">Nucleus</keyword>
<comment type="pathway">
    <text evidence="4">Protein modification; peptidyl-diphthamide biosynthesis.</text>
</comment>
<evidence type="ECO:0000256" key="12">
    <source>
        <dbReference type="SAM" id="MobiDB-lite"/>
    </source>
</evidence>
<name>A0A6A5RT61_9PLEO</name>
<dbReference type="Gene3D" id="3.10.660.10">
    <property type="entry name" value="DPH Zinc finger"/>
    <property type="match status" value="1"/>
</dbReference>
<feature type="domain" description="DPH-type MB" evidence="14">
    <location>
        <begin position="132"/>
        <end position="200"/>
    </location>
</feature>
<dbReference type="PANTHER" id="PTHR21454">
    <property type="entry name" value="DPH3 HOMOLOG-RELATED"/>
    <property type="match status" value="1"/>
</dbReference>
<dbReference type="GeneID" id="54353410"/>
<keyword evidence="7" id="KW-0963">Cytoplasm</keyword>
<feature type="compositionally biased region" description="Low complexity" evidence="12">
    <location>
        <begin position="44"/>
        <end position="55"/>
    </location>
</feature>
<dbReference type="RefSeq" id="XP_033449774.1">
    <property type="nucleotide sequence ID" value="XM_033595743.1"/>
</dbReference>
<keyword evidence="10" id="KW-0408">Iron</keyword>
<dbReference type="InterPro" id="IPR007872">
    <property type="entry name" value="DPH_MB_dom"/>
</dbReference>
<dbReference type="Gene3D" id="1.10.287.110">
    <property type="entry name" value="DnaJ domain"/>
    <property type="match status" value="1"/>
</dbReference>
<evidence type="ECO:0000313" key="15">
    <source>
        <dbReference type="EMBL" id="KAF1929526.1"/>
    </source>
</evidence>
<dbReference type="PANTHER" id="PTHR21454:SF46">
    <property type="entry name" value="DIPHTHAMIDE BIOSYNTHESIS PROTEIN 4"/>
    <property type="match status" value="1"/>
</dbReference>
<sequence length="204" mass="21850">MAYTHNYYHILGLDAPGPASPAARPKSAELRRAYRTALLRAHPDKASTTATATAAKAERGQRGEVAGKGGAAYTVDHVREAFRVLDDPASRARYDAWVVTTPHFLSSSAGSHLGTAAAASGVQTLSADFVLGLDVLDLSDFRELDSGPEQEVEWCRACRCGEQVGFRIREEDLVDAEQRGEGEVLVGCQGCSLWVRVGFGVDEG</sequence>
<dbReference type="InterPro" id="IPR036869">
    <property type="entry name" value="J_dom_sf"/>
</dbReference>
<comment type="similarity">
    <text evidence="5">Belongs to the DPH4 family.</text>
</comment>
<dbReference type="Pfam" id="PF05207">
    <property type="entry name" value="Zn_ribbon_CSL"/>
    <property type="match status" value="1"/>
</dbReference>
<evidence type="ECO:0000256" key="2">
    <source>
        <dbReference type="ARBA" id="ARBA00004123"/>
    </source>
</evidence>
<evidence type="ECO:0000256" key="10">
    <source>
        <dbReference type="ARBA" id="ARBA00023004"/>
    </source>
</evidence>
<evidence type="ECO:0000256" key="5">
    <source>
        <dbReference type="ARBA" id="ARBA00006169"/>
    </source>
</evidence>
<gene>
    <name evidence="15" type="ORF">M421DRAFT_60062</name>
</gene>
<evidence type="ECO:0000259" key="14">
    <source>
        <dbReference type="PROSITE" id="PS51074"/>
    </source>
</evidence>
<dbReference type="SUPFAM" id="SSF46565">
    <property type="entry name" value="Chaperone J-domain"/>
    <property type="match status" value="1"/>
</dbReference>
<dbReference type="GO" id="GO:0046872">
    <property type="term" value="F:metal ion binding"/>
    <property type="evidence" value="ECO:0007669"/>
    <property type="project" value="UniProtKB-KW"/>
</dbReference>
<proteinExistence type="inferred from homology"/>
<dbReference type="AlphaFoldDB" id="A0A6A5RT61"/>
<evidence type="ECO:0000256" key="3">
    <source>
        <dbReference type="ARBA" id="ARBA00004496"/>
    </source>
</evidence>
<evidence type="ECO:0000259" key="13">
    <source>
        <dbReference type="PROSITE" id="PS50076"/>
    </source>
</evidence>
<evidence type="ECO:0000313" key="16">
    <source>
        <dbReference type="Proteomes" id="UP000800082"/>
    </source>
</evidence>
<keyword evidence="8" id="KW-0479">Metal-binding</keyword>
<evidence type="ECO:0000256" key="1">
    <source>
        <dbReference type="ARBA" id="ARBA00003474"/>
    </source>
</evidence>
<dbReference type="PROSITE" id="PS50076">
    <property type="entry name" value="DNAJ_2"/>
    <property type="match status" value="1"/>
</dbReference>
<dbReference type="GO" id="GO:0017183">
    <property type="term" value="P:protein histidyl modification to diphthamide"/>
    <property type="evidence" value="ECO:0007669"/>
    <property type="project" value="UniProtKB-UniPathway"/>
</dbReference>
<organism evidence="15 16">
    <name type="scientific">Didymella exigua CBS 183.55</name>
    <dbReference type="NCBI Taxonomy" id="1150837"/>
    <lineage>
        <taxon>Eukaryota</taxon>
        <taxon>Fungi</taxon>
        <taxon>Dikarya</taxon>
        <taxon>Ascomycota</taxon>
        <taxon>Pezizomycotina</taxon>
        <taxon>Dothideomycetes</taxon>
        <taxon>Pleosporomycetidae</taxon>
        <taxon>Pleosporales</taxon>
        <taxon>Pleosporineae</taxon>
        <taxon>Didymellaceae</taxon>
        <taxon>Didymella</taxon>
    </lineage>
</organism>
<dbReference type="InterPro" id="IPR036671">
    <property type="entry name" value="DPH_MB_sf"/>
</dbReference>
<dbReference type="InterPro" id="IPR044248">
    <property type="entry name" value="DPH3/4-like"/>
</dbReference>
<reference evidence="15" key="1">
    <citation type="journal article" date="2020" name="Stud. Mycol.">
        <title>101 Dothideomycetes genomes: a test case for predicting lifestyles and emergence of pathogens.</title>
        <authorList>
            <person name="Haridas S."/>
            <person name="Albert R."/>
            <person name="Binder M."/>
            <person name="Bloem J."/>
            <person name="Labutti K."/>
            <person name="Salamov A."/>
            <person name="Andreopoulos B."/>
            <person name="Baker S."/>
            <person name="Barry K."/>
            <person name="Bills G."/>
            <person name="Bluhm B."/>
            <person name="Cannon C."/>
            <person name="Castanera R."/>
            <person name="Culley D."/>
            <person name="Daum C."/>
            <person name="Ezra D."/>
            <person name="Gonzalez J."/>
            <person name="Henrissat B."/>
            <person name="Kuo A."/>
            <person name="Liang C."/>
            <person name="Lipzen A."/>
            <person name="Lutzoni F."/>
            <person name="Magnuson J."/>
            <person name="Mondo S."/>
            <person name="Nolan M."/>
            <person name="Ohm R."/>
            <person name="Pangilinan J."/>
            <person name="Park H.-J."/>
            <person name="Ramirez L."/>
            <person name="Alfaro M."/>
            <person name="Sun H."/>
            <person name="Tritt A."/>
            <person name="Yoshinaga Y."/>
            <person name="Zwiers L.-H."/>
            <person name="Turgeon B."/>
            <person name="Goodwin S."/>
            <person name="Spatafora J."/>
            <person name="Crous P."/>
            <person name="Grigoriev I."/>
        </authorList>
    </citation>
    <scope>NUCLEOTIDE SEQUENCE</scope>
    <source>
        <strain evidence="15">CBS 183.55</strain>
    </source>
</reference>
<evidence type="ECO:0000256" key="7">
    <source>
        <dbReference type="ARBA" id="ARBA00022490"/>
    </source>
</evidence>
<dbReference type="UniPathway" id="UPA00559"/>
<evidence type="ECO:0000256" key="9">
    <source>
        <dbReference type="ARBA" id="ARBA00022833"/>
    </source>
</evidence>
<protein>
    <recommendedName>
        <fullName evidence="6">Diphthamide biosynthesis protein 4</fullName>
    </recommendedName>
</protein>
<dbReference type="GO" id="GO:0005634">
    <property type="term" value="C:nucleus"/>
    <property type="evidence" value="ECO:0007669"/>
    <property type="project" value="UniProtKB-SubCell"/>
</dbReference>
<accession>A0A6A5RT61</accession>
<dbReference type="EMBL" id="ML978965">
    <property type="protein sequence ID" value="KAF1929526.1"/>
    <property type="molecule type" value="Genomic_DNA"/>
</dbReference>
<feature type="region of interest" description="Disordered" evidence="12">
    <location>
        <begin position="44"/>
        <end position="65"/>
    </location>
</feature>
<evidence type="ECO:0000256" key="4">
    <source>
        <dbReference type="ARBA" id="ARBA00005156"/>
    </source>
</evidence>
<evidence type="ECO:0000256" key="8">
    <source>
        <dbReference type="ARBA" id="ARBA00022723"/>
    </source>
</evidence>